<gene>
    <name evidence="7" type="ORF">CMC5_064440</name>
</gene>
<dbReference type="GO" id="GO:0016787">
    <property type="term" value="F:hydrolase activity"/>
    <property type="evidence" value="ECO:0007669"/>
    <property type="project" value="UniProtKB-KW"/>
</dbReference>
<protein>
    <submittedName>
        <fullName evidence="7">ATP-dependent helicase</fullName>
    </submittedName>
</protein>
<evidence type="ECO:0000313" key="7">
    <source>
        <dbReference type="EMBL" id="AKT42221.1"/>
    </source>
</evidence>
<keyword evidence="3 7" id="KW-0347">Helicase</keyword>
<dbReference type="InterPro" id="IPR007502">
    <property type="entry name" value="Helicase-assoc_dom"/>
</dbReference>
<evidence type="ECO:0000256" key="2">
    <source>
        <dbReference type="ARBA" id="ARBA00022801"/>
    </source>
</evidence>
<dbReference type="CDD" id="cd18791">
    <property type="entry name" value="SF2_C_RHA"/>
    <property type="match status" value="1"/>
</dbReference>
<dbReference type="GO" id="GO:0004386">
    <property type="term" value="F:helicase activity"/>
    <property type="evidence" value="ECO:0007669"/>
    <property type="project" value="UniProtKB-KW"/>
</dbReference>
<keyword evidence="2" id="KW-0378">Hydrolase</keyword>
<dbReference type="CDD" id="cd17990">
    <property type="entry name" value="DEXHc_HrpB"/>
    <property type="match status" value="1"/>
</dbReference>
<dbReference type="InterPro" id="IPR049614">
    <property type="entry name" value="HrpB_DEXH"/>
</dbReference>
<dbReference type="OrthoDB" id="9805617at2"/>
<evidence type="ECO:0000259" key="5">
    <source>
        <dbReference type="PROSITE" id="PS51192"/>
    </source>
</evidence>
<dbReference type="InterPro" id="IPR014001">
    <property type="entry name" value="Helicase_ATP-bd"/>
</dbReference>
<dbReference type="KEGG" id="ccro:CMC5_064440"/>
<proteinExistence type="predicted"/>
<dbReference type="SMART" id="SM00847">
    <property type="entry name" value="HA2"/>
    <property type="match status" value="1"/>
</dbReference>
<dbReference type="SMART" id="SM00490">
    <property type="entry name" value="HELICc"/>
    <property type="match status" value="1"/>
</dbReference>
<keyword evidence="4" id="KW-0067">ATP-binding</keyword>
<dbReference type="AlphaFoldDB" id="A0A0K1EN12"/>
<keyword evidence="8" id="KW-1185">Reference proteome</keyword>
<dbReference type="SUPFAM" id="SSF52540">
    <property type="entry name" value="P-loop containing nucleoside triphosphate hydrolases"/>
    <property type="match status" value="1"/>
</dbReference>
<evidence type="ECO:0000256" key="3">
    <source>
        <dbReference type="ARBA" id="ARBA00022806"/>
    </source>
</evidence>
<dbReference type="Pfam" id="PF00271">
    <property type="entry name" value="Helicase_C"/>
    <property type="match status" value="1"/>
</dbReference>
<feature type="domain" description="Helicase ATP-binding" evidence="5">
    <location>
        <begin position="14"/>
        <end position="178"/>
    </location>
</feature>
<dbReference type="STRING" id="52.CMC5_064440"/>
<dbReference type="InterPro" id="IPR011545">
    <property type="entry name" value="DEAD/DEAH_box_helicase_dom"/>
</dbReference>
<dbReference type="SMART" id="SM00487">
    <property type="entry name" value="DEXDc"/>
    <property type="match status" value="1"/>
</dbReference>
<dbReference type="PROSITE" id="PS51192">
    <property type="entry name" value="HELICASE_ATP_BIND_1"/>
    <property type="match status" value="1"/>
</dbReference>
<evidence type="ECO:0000256" key="4">
    <source>
        <dbReference type="ARBA" id="ARBA00022840"/>
    </source>
</evidence>
<dbReference type="Proteomes" id="UP000067626">
    <property type="component" value="Chromosome"/>
</dbReference>
<dbReference type="FunFam" id="3.40.50.300:FF:002125">
    <property type="entry name" value="ATP-dependent helicase HrpB"/>
    <property type="match status" value="1"/>
</dbReference>
<name>A0A0K1EN12_CHOCO</name>
<dbReference type="InterPro" id="IPR010225">
    <property type="entry name" value="HrpB"/>
</dbReference>
<dbReference type="Pfam" id="PF00270">
    <property type="entry name" value="DEAD"/>
    <property type="match status" value="1"/>
</dbReference>
<evidence type="ECO:0000313" key="8">
    <source>
        <dbReference type="Proteomes" id="UP000067626"/>
    </source>
</evidence>
<dbReference type="GO" id="GO:0005524">
    <property type="term" value="F:ATP binding"/>
    <property type="evidence" value="ECO:0007669"/>
    <property type="project" value="UniProtKB-KW"/>
</dbReference>
<dbReference type="PROSITE" id="PS51194">
    <property type="entry name" value="HELICASE_CTER"/>
    <property type="match status" value="1"/>
</dbReference>
<dbReference type="PANTHER" id="PTHR43519">
    <property type="entry name" value="ATP-DEPENDENT RNA HELICASE HRPB"/>
    <property type="match status" value="1"/>
</dbReference>
<dbReference type="PANTHER" id="PTHR43519:SF1">
    <property type="entry name" value="ATP-DEPENDENT RNA HELICASE HRPB"/>
    <property type="match status" value="1"/>
</dbReference>
<evidence type="ECO:0000259" key="6">
    <source>
        <dbReference type="PROSITE" id="PS51194"/>
    </source>
</evidence>
<accession>A0A0K1EN12</accession>
<sequence>MLALPIDPLLPELCSRLRASSAVVLEAPPGAGKTTRVPRALLDEGFAAQGEILVLEPRRIAARLSARRVAEELGEEVGRRVGYTMRFEEAAGPETRIRFITEGVLTRRLLADPTLRGVSAVLLDEFHERHLAGDVALALLQRLLGGARPDLKVVVMSATLDAGPIAAFLGGSAPVPILRAEGRMFEVTIEHLPRPDERPLESQIASAVRQLLQDGLEGDVLVFLPGAAEIRRAMEACGNLARSADLLLVPLHGTLGPAEQDRAVRPADRRKIIFSTNVAETSVTIDGVTAVIDSGLARVAAHSPWSGLPTLRLAPVSKASATQRAGRAGRTRPGRCLRLYTRTDFAGRPDHDAPEVRRADLAEAVLDLHAAGVDDLSRFGWLEAPPPAAVIAAEDLLVRLGALVRTPAAASSDPASQRRLQVTATGRRMLHFPTHPRLSRMILEAERRGVAADGCALAALAGEREIQTSSGRRTDARGSSDLIAALDRLDEAAAARFDHDRLRWMGVDPLRATAVDRTRKQLARMADRRAAAPGSPEAHEEALLIAILAGFPDRVGRLRRPQNATGRAGREVVLAAGGTAVLAESSVVDGVELVVAVDVEERSEGGRARAVVRSASAIQADWLLDLFTDAIVDTAEAVWVESAERVEVLRRLSYDGLVLEESRMAAADGTPLAATAESALATRAKLRGWRTFTKGDDLDRWLARVAFARSSCPELALPALGDTELDATLEDLCVGRRSFAELREADFATAVRATLDPATRRLLEEVAPETITLPGGRRAKLEYPPGAPPSLASRLQDFFGMADGPVVARGRVPVVLHLCAPNQRPVQVTTDLRGFWARHYPAVAKELRRKYPRHAWPDDPLTARPPTGGRPR</sequence>
<organism evidence="7 8">
    <name type="scientific">Chondromyces crocatus</name>
    <dbReference type="NCBI Taxonomy" id="52"/>
    <lineage>
        <taxon>Bacteria</taxon>
        <taxon>Pseudomonadati</taxon>
        <taxon>Myxococcota</taxon>
        <taxon>Polyangia</taxon>
        <taxon>Polyangiales</taxon>
        <taxon>Polyangiaceae</taxon>
        <taxon>Chondromyces</taxon>
    </lineage>
</organism>
<dbReference type="InterPro" id="IPR027417">
    <property type="entry name" value="P-loop_NTPase"/>
</dbReference>
<evidence type="ECO:0000256" key="1">
    <source>
        <dbReference type="ARBA" id="ARBA00022741"/>
    </source>
</evidence>
<dbReference type="PATRIC" id="fig|52.7.peg.7085"/>
<dbReference type="Gene3D" id="1.20.120.1080">
    <property type="match status" value="1"/>
</dbReference>
<reference evidence="7 8" key="1">
    <citation type="submission" date="2015-07" db="EMBL/GenBank/DDBJ databases">
        <title>Genome analysis of myxobacterium Chondromyces crocatus Cm c5 reveals a high potential for natural compound synthesis and the genetic basis for the loss of fruiting body formation.</title>
        <authorList>
            <person name="Zaburannyi N."/>
            <person name="Bunk B."/>
            <person name="Maier J."/>
            <person name="Overmann J."/>
            <person name="Mueller R."/>
        </authorList>
    </citation>
    <scope>NUCLEOTIDE SEQUENCE [LARGE SCALE GENOMIC DNA]</scope>
    <source>
        <strain evidence="7 8">Cm c5</strain>
    </source>
</reference>
<keyword evidence="1" id="KW-0547">Nucleotide-binding</keyword>
<dbReference type="GO" id="GO:0003676">
    <property type="term" value="F:nucleic acid binding"/>
    <property type="evidence" value="ECO:0007669"/>
    <property type="project" value="InterPro"/>
</dbReference>
<dbReference type="EMBL" id="CP012159">
    <property type="protein sequence ID" value="AKT42221.1"/>
    <property type="molecule type" value="Genomic_DNA"/>
</dbReference>
<dbReference type="NCBIfam" id="TIGR01970">
    <property type="entry name" value="DEAH_box_HrpB"/>
    <property type="match status" value="1"/>
</dbReference>
<feature type="domain" description="Helicase C-terminal" evidence="6">
    <location>
        <begin position="207"/>
        <end position="372"/>
    </location>
</feature>
<dbReference type="Pfam" id="PF08482">
    <property type="entry name" value="HrpB_C"/>
    <property type="match status" value="1"/>
</dbReference>
<dbReference type="InterPro" id="IPR001650">
    <property type="entry name" value="Helicase_C-like"/>
</dbReference>
<dbReference type="RefSeq" id="WP_050433884.1">
    <property type="nucleotide sequence ID" value="NZ_CP012159.1"/>
</dbReference>
<dbReference type="PIRSF" id="PIRSF005496">
    <property type="entry name" value="ATP_hel_hrpB"/>
    <property type="match status" value="1"/>
</dbReference>
<dbReference type="InterPro" id="IPR013689">
    <property type="entry name" value="RNA_helicase_ATP-dep_HrpB_C"/>
</dbReference>
<dbReference type="Gene3D" id="3.40.50.300">
    <property type="entry name" value="P-loop containing nucleotide triphosphate hydrolases"/>
    <property type="match status" value="2"/>
</dbReference>